<sequence length="356" mass="39981">MRSLLQGASSSIYSQSPQSSQSNTPKIPMLGFLRRPGHTQSQSTTPELEQREVPNHISNEAAPIVPQHTAGSYQRAIIDQMPEVPRIVHTRQYSSADPETEELARIVHRRARKRQRKAFTRSRHTRKGNRSGSPAHRKAVCCMIAGSFLVTILTTYLSIALTHPTIGQEVHVLFILVILVNTIIFCHSLIRLCMLALRPHRSDRGPRIPSMTGPEGFRPIKPIRVHLARDDEIVEEETRTEFHGLEIKEEKKSVQLPPPAYGLWRCSVRVDPNLLHWQRIENVSSTEPLPDSHRPVPLRSGSAPESERPTTGVARPPSYISDDGVDYVVSAVPRSTVQAESSPSLSDIHPAYRDFR</sequence>
<evidence type="ECO:0000256" key="2">
    <source>
        <dbReference type="SAM" id="Phobius"/>
    </source>
</evidence>
<organism evidence="3 4">
    <name type="scientific">Patellaria atrata CBS 101060</name>
    <dbReference type="NCBI Taxonomy" id="1346257"/>
    <lineage>
        <taxon>Eukaryota</taxon>
        <taxon>Fungi</taxon>
        <taxon>Dikarya</taxon>
        <taxon>Ascomycota</taxon>
        <taxon>Pezizomycotina</taxon>
        <taxon>Dothideomycetes</taxon>
        <taxon>Dothideomycetes incertae sedis</taxon>
        <taxon>Patellariales</taxon>
        <taxon>Patellariaceae</taxon>
        <taxon>Patellaria</taxon>
    </lineage>
</organism>
<feature type="compositionally biased region" description="Polar residues" evidence="1">
    <location>
        <begin position="38"/>
        <end position="47"/>
    </location>
</feature>
<keyword evidence="2" id="KW-0812">Transmembrane</keyword>
<feature type="region of interest" description="Disordered" evidence="1">
    <location>
        <begin position="285"/>
        <end position="320"/>
    </location>
</feature>
<feature type="region of interest" description="Disordered" evidence="1">
    <location>
        <begin position="1"/>
        <end position="50"/>
    </location>
</feature>
<feature type="transmembrane region" description="Helical" evidence="2">
    <location>
        <begin position="139"/>
        <end position="161"/>
    </location>
</feature>
<proteinExistence type="predicted"/>
<keyword evidence="4" id="KW-1185">Reference proteome</keyword>
<feature type="compositionally biased region" description="Polar residues" evidence="1">
    <location>
        <begin position="335"/>
        <end position="345"/>
    </location>
</feature>
<evidence type="ECO:0000256" key="1">
    <source>
        <dbReference type="SAM" id="MobiDB-lite"/>
    </source>
</evidence>
<feature type="compositionally biased region" description="Low complexity" evidence="1">
    <location>
        <begin position="9"/>
        <end position="22"/>
    </location>
</feature>
<reference evidence="3" key="1">
    <citation type="journal article" date="2020" name="Stud. Mycol.">
        <title>101 Dothideomycetes genomes: a test case for predicting lifestyles and emergence of pathogens.</title>
        <authorList>
            <person name="Haridas S."/>
            <person name="Albert R."/>
            <person name="Binder M."/>
            <person name="Bloem J."/>
            <person name="Labutti K."/>
            <person name="Salamov A."/>
            <person name="Andreopoulos B."/>
            <person name="Baker S."/>
            <person name="Barry K."/>
            <person name="Bills G."/>
            <person name="Bluhm B."/>
            <person name="Cannon C."/>
            <person name="Castanera R."/>
            <person name="Culley D."/>
            <person name="Daum C."/>
            <person name="Ezra D."/>
            <person name="Gonzalez J."/>
            <person name="Henrissat B."/>
            <person name="Kuo A."/>
            <person name="Liang C."/>
            <person name="Lipzen A."/>
            <person name="Lutzoni F."/>
            <person name="Magnuson J."/>
            <person name="Mondo S."/>
            <person name="Nolan M."/>
            <person name="Ohm R."/>
            <person name="Pangilinan J."/>
            <person name="Park H.-J."/>
            <person name="Ramirez L."/>
            <person name="Alfaro M."/>
            <person name="Sun H."/>
            <person name="Tritt A."/>
            <person name="Yoshinaga Y."/>
            <person name="Zwiers L.-H."/>
            <person name="Turgeon B."/>
            <person name="Goodwin S."/>
            <person name="Spatafora J."/>
            <person name="Crous P."/>
            <person name="Grigoriev I."/>
        </authorList>
    </citation>
    <scope>NUCLEOTIDE SEQUENCE</scope>
    <source>
        <strain evidence="3">CBS 101060</strain>
    </source>
</reference>
<evidence type="ECO:0000313" key="3">
    <source>
        <dbReference type="EMBL" id="KAF2839467.1"/>
    </source>
</evidence>
<feature type="region of interest" description="Disordered" evidence="1">
    <location>
        <begin position="335"/>
        <end position="356"/>
    </location>
</feature>
<feature type="region of interest" description="Disordered" evidence="1">
    <location>
        <begin position="110"/>
        <end position="136"/>
    </location>
</feature>
<dbReference type="OrthoDB" id="5417811at2759"/>
<dbReference type="AlphaFoldDB" id="A0A9P4SCT2"/>
<feature type="transmembrane region" description="Helical" evidence="2">
    <location>
        <begin position="173"/>
        <end position="197"/>
    </location>
</feature>
<evidence type="ECO:0000313" key="4">
    <source>
        <dbReference type="Proteomes" id="UP000799429"/>
    </source>
</evidence>
<keyword evidence="2" id="KW-1133">Transmembrane helix</keyword>
<dbReference type="Proteomes" id="UP000799429">
    <property type="component" value="Unassembled WGS sequence"/>
</dbReference>
<accession>A0A9P4SCT2</accession>
<dbReference type="EMBL" id="MU006095">
    <property type="protein sequence ID" value="KAF2839467.1"/>
    <property type="molecule type" value="Genomic_DNA"/>
</dbReference>
<name>A0A9P4SCT2_9PEZI</name>
<comment type="caution">
    <text evidence="3">The sequence shown here is derived from an EMBL/GenBank/DDBJ whole genome shotgun (WGS) entry which is preliminary data.</text>
</comment>
<protein>
    <submittedName>
        <fullName evidence="3">Uncharacterized protein</fullName>
    </submittedName>
</protein>
<gene>
    <name evidence="3" type="ORF">M501DRAFT_933500</name>
</gene>
<keyword evidence="2" id="KW-0472">Membrane</keyword>